<sequence>MTHDQYRILGVKLFLAPTLYLFVLVPHVACPGFNNGRHDLRHTARCKHALNRSKPNRETRHKRRKKSVLFLLLQLNNPATTTTTMPSSLVPSANGIKKRRAAQDNATTTTSTMTTSSTPSTTPSKSNSVSHKHNGSVRSQGSAVSSSIPTPTSSPEKKSRRHTVGSLRKLFGSSSRASFDESALSSSGQGDDRTSVKSGRASSDARAGPIASSSEQNDGDTGATPAPAPAPTTTDPANPTDSQPPGTTPAISPREHELEQSLTAVQLELHRLQDRVRLLSEENDGYKKEVFKKHKELEERETVVLELKQDVEIEREKVKVMAVMGTGGQSDEALAPAPDAVAGVVPDGSGGLEEVVDEDEKLTHEAEVAQKDATQEVELSGSYATVSSFGPALVPLPTKVMVDVGTNMEHEAEPVPEPDDEELELDEPIAPELLALKETLDQQTKSLADLTSMNDSNSTINQRLAKFNDLRSHLVLLVDQTNVEAARLHKELDRSTSLGLVLLYSLMLWVLIGLLFKYAYELEWVRYVPLEYREYVESFLL</sequence>
<feature type="compositionally biased region" description="Polar residues" evidence="2">
    <location>
        <begin position="81"/>
        <end position="91"/>
    </location>
</feature>
<comment type="caution">
    <text evidence="4">The sequence shown here is derived from an EMBL/GenBank/DDBJ whole genome shotgun (WGS) entry which is preliminary data.</text>
</comment>
<evidence type="ECO:0000256" key="3">
    <source>
        <dbReference type="SAM" id="Phobius"/>
    </source>
</evidence>
<keyword evidence="3" id="KW-1133">Transmembrane helix</keyword>
<proteinExistence type="predicted"/>
<evidence type="ECO:0000313" key="5">
    <source>
        <dbReference type="Proteomes" id="UP000559027"/>
    </source>
</evidence>
<reference evidence="4 5" key="1">
    <citation type="journal article" date="2020" name="ISME J.">
        <title>Uncovering the hidden diversity of litter-decomposition mechanisms in mushroom-forming fungi.</title>
        <authorList>
            <person name="Floudas D."/>
            <person name="Bentzer J."/>
            <person name="Ahren D."/>
            <person name="Johansson T."/>
            <person name="Persson P."/>
            <person name="Tunlid A."/>
        </authorList>
    </citation>
    <scope>NUCLEOTIDE SEQUENCE [LARGE SCALE GENOMIC DNA]</scope>
    <source>
        <strain evidence="4 5">CBS 146.42</strain>
    </source>
</reference>
<dbReference type="Proteomes" id="UP000559027">
    <property type="component" value="Unassembled WGS sequence"/>
</dbReference>
<feature type="coiled-coil region" evidence="1">
    <location>
        <begin position="255"/>
        <end position="289"/>
    </location>
</feature>
<evidence type="ECO:0000256" key="1">
    <source>
        <dbReference type="SAM" id="Coils"/>
    </source>
</evidence>
<keyword evidence="3" id="KW-0812">Transmembrane</keyword>
<dbReference type="AlphaFoldDB" id="A0A8H5LJ77"/>
<keyword evidence="3" id="KW-0472">Membrane</keyword>
<feature type="compositionally biased region" description="Low complexity" evidence="2">
    <location>
        <begin position="136"/>
        <end position="154"/>
    </location>
</feature>
<feature type="compositionally biased region" description="Low complexity" evidence="2">
    <location>
        <begin position="107"/>
        <end position="129"/>
    </location>
</feature>
<evidence type="ECO:0000256" key="2">
    <source>
        <dbReference type="SAM" id="MobiDB-lite"/>
    </source>
</evidence>
<keyword evidence="1" id="KW-0175">Coiled coil</keyword>
<evidence type="ECO:0000313" key="4">
    <source>
        <dbReference type="EMBL" id="KAF5359301.1"/>
    </source>
</evidence>
<protein>
    <submittedName>
        <fullName evidence="4">Uncharacterized protein</fullName>
    </submittedName>
</protein>
<dbReference type="OrthoDB" id="10646674at2759"/>
<feature type="transmembrane region" description="Helical" evidence="3">
    <location>
        <begin position="497"/>
        <end position="516"/>
    </location>
</feature>
<feature type="region of interest" description="Disordered" evidence="2">
    <location>
        <begin position="81"/>
        <end position="252"/>
    </location>
</feature>
<feature type="compositionally biased region" description="Low complexity" evidence="2">
    <location>
        <begin position="219"/>
        <end position="241"/>
    </location>
</feature>
<feature type="compositionally biased region" description="Polar residues" evidence="2">
    <location>
        <begin position="172"/>
        <end position="189"/>
    </location>
</feature>
<gene>
    <name evidence="4" type="ORF">D9756_003218</name>
</gene>
<keyword evidence="5" id="KW-1185">Reference proteome</keyword>
<organism evidence="4 5">
    <name type="scientific">Leucocoprinus leucothites</name>
    <dbReference type="NCBI Taxonomy" id="201217"/>
    <lineage>
        <taxon>Eukaryota</taxon>
        <taxon>Fungi</taxon>
        <taxon>Dikarya</taxon>
        <taxon>Basidiomycota</taxon>
        <taxon>Agaricomycotina</taxon>
        <taxon>Agaricomycetes</taxon>
        <taxon>Agaricomycetidae</taxon>
        <taxon>Agaricales</taxon>
        <taxon>Agaricineae</taxon>
        <taxon>Agaricaceae</taxon>
        <taxon>Leucocoprinus</taxon>
    </lineage>
</organism>
<name>A0A8H5LJ77_9AGAR</name>
<accession>A0A8H5LJ77</accession>
<dbReference type="EMBL" id="JAACJO010000004">
    <property type="protein sequence ID" value="KAF5359301.1"/>
    <property type="molecule type" value="Genomic_DNA"/>
</dbReference>